<gene>
    <name evidence="1" type="ORF">MORIYA_3943</name>
</gene>
<evidence type="ECO:0000313" key="1">
    <source>
        <dbReference type="EMBL" id="SQD80395.1"/>
    </source>
</evidence>
<sequence>MPTEVGAYDAENNRIPVKIHAEQLISSSVNIAAMLGLFNQGFIPFDVPTATMVMRPLYPVVNGKTEVPTGYIIWNEEEGRLNFKIDLDIYMDNPFMSVLGGIVSHNLHSYPITAHLQRAVDVFR</sequence>
<reference evidence="2" key="1">
    <citation type="submission" date="2018-05" db="EMBL/GenBank/DDBJ databases">
        <authorList>
            <person name="Cea G.-C."/>
            <person name="William W."/>
        </authorList>
    </citation>
    <scope>NUCLEOTIDE SEQUENCE [LARGE SCALE GENOMIC DNA]</scope>
    <source>
        <strain evidence="2">DB21MT 5</strain>
    </source>
</reference>
<evidence type="ECO:0000313" key="2">
    <source>
        <dbReference type="Proteomes" id="UP000250163"/>
    </source>
</evidence>
<dbReference type="AlphaFoldDB" id="A0A330M1S8"/>
<keyword evidence="2" id="KW-1185">Reference proteome</keyword>
<dbReference type="RefSeq" id="WP_232011678.1">
    <property type="nucleotide sequence ID" value="NZ_LS483250.1"/>
</dbReference>
<dbReference type="Proteomes" id="UP000250163">
    <property type="component" value="Chromosome MORIYA"/>
</dbReference>
<dbReference type="KEGG" id="mya:MORIYA_3943"/>
<proteinExistence type="predicted"/>
<accession>A0A330M1S8</accession>
<dbReference type="EMBL" id="LS483250">
    <property type="protein sequence ID" value="SQD80395.1"/>
    <property type="molecule type" value="Genomic_DNA"/>
</dbReference>
<name>A0A330M1S8_9GAMM</name>
<protein>
    <submittedName>
        <fullName evidence="1">Uncharacterized protein</fullName>
    </submittedName>
</protein>
<organism evidence="1 2">
    <name type="scientific">Moritella yayanosii</name>
    <dbReference type="NCBI Taxonomy" id="69539"/>
    <lineage>
        <taxon>Bacteria</taxon>
        <taxon>Pseudomonadati</taxon>
        <taxon>Pseudomonadota</taxon>
        <taxon>Gammaproteobacteria</taxon>
        <taxon>Alteromonadales</taxon>
        <taxon>Moritellaceae</taxon>
        <taxon>Moritella</taxon>
    </lineage>
</organism>